<evidence type="ECO:0000313" key="3">
    <source>
        <dbReference type="Proteomes" id="UP000241421"/>
    </source>
</evidence>
<dbReference type="AlphaFoldDB" id="A0A2U2HJN1"/>
<dbReference type="OrthoDB" id="9794575at2"/>
<dbReference type="GO" id="GO:0016757">
    <property type="term" value="F:glycosyltransferase activity"/>
    <property type="evidence" value="ECO:0007669"/>
    <property type="project" value="UniProtKB-ARBA"/>
</dbReference>
<keyword evidence="3" id="KW-1185">Reference proteome</keyword>
<comment type="caution">
    <text evidence="2">The sequence shown here is derived from an EMBL/GenBank/DDBJ whole genome shotgun (WGS) entry which is preliminary data.</text>
</comment>
<dbReference type="Proteomes" id="UP000241421">
    <property type="component" value="Unassembled WGS sequence"/>
</dbReference>
<evidence type="ECO:0000259" key="1">
    <source>
        <dbReference type="Pfam" id="PF13579"/>
    </source>
</evidence>
<dbReference type="Gene3D" id="3.40.50.2000">
    <property type="entry name" value="Glycogen Phosphorylase B"/>
    <property type="match status" value="1"/>
</dbReference>
<keyword evidence="2" id="KW-0808">Transferase</keyword>
<dbReference type="EMBL" id="PXWF02000235">
    <property type="protein sequence ID" value="PWF47662.1"/>
    <property type="molecule type" value="Genomic_DNA"/>
</dbReference>
<dbReference type="Pfam" id="PF13579">
    <property type="entry name" value="Glyco_trans_4_4"/>
    <property type="match status" value="1"/>
</dbReference>
<sequence>MVKRVLMIAFHYPPMRGGSGIQRTLTFARGLPRHGWEPLVLSVNPRAYLATGDDQLAEGGCTVQRSFSLDAGRDLAVRGRYPGLLALPDRWSSWWLSAVPAALRMIRRHRPSAIWSTYPIATAHLVGLSVQRMSGLPWVADQRDPMIEDGYPADPRTRRLHCWIESRAVARGAAVVCTTPGALAACRARFPAAPEARFELIENGYNEDSFAPAPQQARAGAPFTLLHSGLVYPSERDPGALFCALATLRDAGRIAPGTLRVLLRASGHDEVLMPMIARHRLGGIVELGGALPYREALAEMQAADGLLLLQAANCNAQIPAKLYEYLRARRPILALTDAAGDTAGKLRACGIDTIAALDSANAIAPALLLFMRLAGGGAAPVASAAIVAAQSRAARTAELAQLFDRITVAS</sequence>
<name>A0A2U2HJN1_9BURK</name>
<dbReference type="InterPro" id="IPR028098">
    <property type="entry name" value="Glyco_trans_4-like_N"/>
</dbReference>
<dbReference type="SUPFAM" id="SSF53756">
    <property type="entry name" value="UDP-Glycosyltransferase/glycogen phosphorylase"/>
    <property type="match status" value="1"/>
</dbReference>
<feature type="domain" description="Glycosyltransferase subfamily 4-like N-terminal" evidence="1">
    <location>
        <begin position="22"/>
        <end position="204"/>
    </location>
</feature>
<reference evidence="2 3" key="1">
    <citation type="submission" date="2018-04" db="EMBL/GenBank/DDBJ databases">
        <title>Massilia violaceinigra sp. nov., a novel purple-pigmented bacterium isolated from Tianshan glacier, Xinjiang, China.</title>
        <authorList>
            <person name="Wang H."/>
        </authorList>
    </citation>
    <scope>NUCLEOTIDE SEQUENCE [LARGE SCALE GENOMIC DNA]</scope>
    <source>
        <strain evidence="2 3">B448-2</strain>
    </source>
</reference>
<accession>A0A2U2HJN1</accession>
<proteinExistence type="predicted"/>
<evidence type="ECO:0000313" key="2">
    <source>
        <dbReference type="EMBL" id="PWF47662.1"/>
    </source>
</evidence>
<protein>
    <submittedName>
        <fullName evidence="2">Glycosyltransferase</fullName>
    </submittedName>
</protein>
<organism evidence="2 3">
    <name type="scientific">Massilia glaciei</name>
    <dbReference type="NCBI Taxonomy" id="1524097"/>
    <lineage>
        <taxon>Bacteria</taxon>
        <taxon>Pseudomonadati</taxon>
        <taxon>Pseudomonadota</taxon>
        <taxon>Betaproteobacteria</taxon>
        <taxon>Burkholderiales</taxon>
        <taxon>Oxalobacteraceae</taxon>
        <taxon>Telluria group</taxon>
        <taxon>Massilia</taxon>
    </lineage>
</organism>
<dbReference type="RefSeq" id="WP_106758081.1">
    <property type="nucleotide sequence ID" value="NZ_PXWF02000235.1"/>
</dbReference>
<gene>
    <name evidence="2" type="ORF">C7C56_014455</name>
</gene>